<accession>A0A078MGG6</accession>
<dbReference type="Pfam" id="PF13561">
    <property type="entry name" value="adh_short_C2"/>
    <property type="match status" value="1"/>
</dbReference>
<dbReference type="InterPro" id="IPR036291">
    <property type="entry name" value="NAD(P)-bd_dom_sf"/>
</dbReference>
<dbReference type="RefSeq" id="WP_044500915.1">
    <property type="nucleotide sequence ID" value="NZ_LK391969.1"/>
</dbReference>
<evidence type="ECO:0000256" key="1">
    <source>
        <dbReference type="ARBA" id="ARBA00006484"/>
    </source>
</evidence>
<dbReference type="EMBL" id="LM997413">
    <property type="protein sequence ID" value="CEA06423.1"/>
    <property type="molecule type" value="Genomic_DNA"/>
</dbReference>
<dbReference type="EMBL" id="LK391969">
    <property type="protein sequence ID" value="CEF27848.1"/>
    <property type="molecule type" value="Genomic_DNA"/>
</dbReference>
<evidence type="ECO:0000313" key="2">
    <source>
        <dbReference type="EMBL" id="CEA06423.1"/>
    </source>
</evidence>
<dbReference type="PANTHER" id="PTHR42879:SF6">
    <property type="entry name" value="NADPH-DEPENDENT REDUCTASE BACG"/>
    <property type="match status" value="1"/>
</dbReference>
<organism evidence="2">
    <name type="scientific">Pseudomonas saudimassiliensis</name>
    <dbReference type="NCBI Taxonomy" id="1461581"/>
    <lineage>
        <taxon>Bacteria</taxon>
        <taxon>Pseudomonadati</taxon>
        <taxon>Pseudomonadota</taxon>
        <taxon>Gammaproteobacteria</taxon>
        <taxon>Pseudomonadales</taxon>
        <taxon>Pseudomonadaceae</taxon>
        <taxon>Pseudomonas</taxon>
    </lineage>
</organism>
<reference evidence="2" key="1">
    <citation type="submission" date="2014-07" db="EMBL/GenBank/DDBJ databases">
        <authorList>
            <person name="Urmite Genomes Urmite Genomes"/>
        </authorList>
    </citation>
    <scope>NUCLEOTIDE SEQUENCE</scope>
    <source>
        <strain evidence="2">12M76_air</strain>
    </source>
</reference>
<dbReference type="PRINTS" id="PR00081">
    <property type="entry name" value="GDHRDH"/>
</dbReference>
<dbReference type="InterPro" id="IPR002347">
    <property type="entry name" value="SDR_fam"/>
</dbReference>
<dbReference type="PANTHER" id="PTHR42879">
    <property type="entry name" value="3-OXOACYL-(ACYL-CARRIER-PROTEIN) REDUCTASE"/>
    <property type="match status" value="1"/>
</dbReference>
<comment type="similarity">
    <text evidence="1">Belongs to the short-chain dehydrogenases/reductases (SDR) family.</text>
</comment>
<gene>
    <name evidence="2" type="ORF">BN1049_02808</name>
</gene>
<dbReference type="InterPro" id="IPR050259">
    <property type="entry name" value="SDR"/>
</dbReference>
<proteinExistence type="inferred from homology"/>
<dbReference type="PATRIC" id="fig|1461581.3.peg.2766"/>
<dbReference type="Gene3D" id="3.40.50.720">
    <property type="entry name" value="NAD(P)-binding Rossmann-like Domain"/>
    <property type="match status" value="1"/>
</dbReference>
<protein>
    <submittedName>
        <fullName evidence="2">Short-chain dehydrogenase/reductase SDR</fullName>
    </submittedName>
</protein>
<dbReference type="OrthoDB" id="9804774at2"/>
<dbReference type="AlphaFoldDB" id="A0A078MGG6"/>
<dbReference type="SUPFAM" id="SSF51735">
    <property type="entry name" value="NAD(P)-binding Rossmann-fold domains"/>
    <property type="match status" value="1"/>
</dbReference>
<name>A0A078MGG6_9PSED</name>
<sequence>MNLNLAGKRALVGGGSQGLGAACARQLALQGAEVLVMARSEDKLAELVRELPAAEGQQHGYICVDSGDLPALAVAVQAEIDRAGPICIWVNNSGGPAPGPAHLAASEAYAAAFNQHLLSSQTLLQLLLPGMREQGYGRIINILSTSVKTPLPNLGVSNAIRAAMANWAKTLATELAADGVTVNNVLPGLTRTARLEGLLTYRAEAAGKTEQEMEQALLAGIPARRFAEPEEFANAVGFLAAPAAAYINGTNLPVDGGATASL</sequence>